<dbReference type="PRINTS" id="PR01047">
    <property type="entry name" value="TRNASYNTHTHR"/>
</dbReference>
<dbReference type="InterPro" id="IPR018163">
    <property type="entry name" value="Thr/Ala-tRNA-synth_IIc_edit"/>
</dbReference>
<comment type="similarity">
    <text evidence="1 13">Belongs to the class-II aminoacyl-tRNA synthetase family.</text>
</comment>
<comment type="caution">
    <text evidence="15">The sequence shown here is derived from an EMBL/GenBank/DDBJ whole genome shotgun (WGS) entry which is preliminary data.</text>
</comment>
<dbReference type="SUPFAM" id="SSF55186">
    <property type="entry name" value="ThrRS/AlaRS common domain"/>
    <property type="match status" value="1"/>
</dbReference>
<gene>
    <name evidence="13" type="primary">thrS</name>
    <name evidence="15" type="ORF">CJJ23_03415</name>
</gene>
<dbReference type="PANTHER" id="PTHR11451:SF56">
    <property type="entry name" value="THREONINE--TRNA LIGASE 1"/>
    <property type="match status" value="1"/>
</dbReference>
<evidence type="ECO:0000256" key="4">
    <source>
        <dbReference type="ARBA" id="ARBA00022598"/>
    </source>
</evidence>
<dbReference type="Gene3D" id="3.30.980.10">
    <property type="entry name" value="Threonyl-trna Synthetase, Chain A, domain 2"/>
    <property type="match status" value="1"/>
</dbReference>
<dbReference type="AlphaFoldDB" id="A0A269TI56"/>
<organism evidence="15 16">
    <name type="scientific">Mycoplasmopsis agassizii</name>
    <dbReference type="NCBI Taxonomy" id="33922"/>
    <lineage>
        <taxon>Bacteria</taxon>
        <taxon>Bacillati</taxon>
        <taxon>Mycoplasmatota</taxon>
        <taxon>Mycoplasmoidales</taxon>
        <taxon>Metamycoplasmataceae</taxon>
        <taxon>Mycoplasmopsis</taxon>
    </lineage>
</organism>
<comment type="cofactor">
    <cofactor evidence="13">
        <name>Zn(2+)</name>
        <dbReference type="ChEBI" id="CHEBI:29105"/>
    </cofactor>
    <text evidence="13">Binds 1 zinc ion per subunit.</text>
</comment>
<dbReference type="RefSeq" id="WP_095334960.1">
    <property type="nucleotide sequence ID" value="NZ_NQNY01000011.1"/>
</dbReference>
<dbReference type="HAMAP" id="MF_00184">
    <property type="entry name" value="Thr_tRNA_synth"/>
    <property type="match status" value="1"/>
</dbReference>
<sequence length="585" mass="68574">MANYLNWKFKLNKELNHTASHLLATAVLKLFPNTKLGFGPTIDEGFYYDFDFAQPINDRDLLKIEKEMRNIAKQNLAMKKVGIEHYSFDHQPYKKELYDEYVKDGRNITFYSLQNKDQKDIFVDLCAGGHIDQTKDVKNFKLLSIAGAYWRGDSNNKQLTRIYGTAWDTEEELANYLEILKERKERDHRKIGADMEIFMFHPMSGQGFPIWLPNGMIIKNKLQSLVLKLDRKYGYHEVYTPPFGEESLYKTSGHLDHYRADMFTPLIVENERLIPRPMTCPHHTLIYSATRRSYRDLPLRLNEQSRLYRYEKSGALTGLERVRAMELTEGHIFVARDKIHEEMMHQLKLILEIQKILKLDLDYISLSLRDKDKSKFIDDEQMWVESEKALKAVLDEAGLKYEIKYGEAAFYGPKIDFQVKTVLNHEITVSTLQLDFSLPQKFNLTYISNDETKIHPVLIHRGLIGTYERFISILLEQSKGNLPFWLAPIQAVIIPLGEKHQEYAKAIYEKLFNLNYDVKLDSRNESVAKKIRHWQMSKAKYQVVIGDSEIENQTLTIRAYGEQTSTTYKVDELIEIFKKKVENYE</sequence>
<dbReference type="FunFam" id="3.30.930.10:FF:000002">
    <property type="entry name" value="Threonine--tRNA ligase"/>
    <property type="match status" value="1"/>
</dbReference>
<keyword evidence="7 13" id="KW-0862">Zinc</keyword>
<keyword evidence="4 13" id="KW-0436">Ligase</keyword>
<dbReference type="GO" id="GO:0005524">
    <property type="term" value="F:ATP binding"/>
    <property type="evidence" value="ECO:0007669"/>
    <property type="project" value="UniProtKB-UniRule"/>
</dbReference>
<dbReference type="InterPro" id="IPR002314">
    <property type="entry name" value="aa-tRNA-synt_IIb"/>
</dbReference>
<evidence type="ECO:0000313" key="15">
    <source>
        <dbReference type="EMBL" id="PAK21162.1"/>
    </source>
</evidence>
<dbReference type="CDD" id="cd00771">
    <property type="entry name" value="ThrRS_core"/>
    <property type="match status" value="1"/>
</dbReference>
<dbReference type="Gene3D" id="3.30.930.10">
    <property type="entry name" value="Bira Bifunctional Protein, Domain 2"/>
    <property type="match status" value="1"/>
</dbReference>
<dbReference type="GO" id="GO:0004829">
    <property type="term" value="F:threonine-tRNA ligase activity"/>
    <property type="evidence" value="ECO:0007669"/>
    <property type="project" value="UniProtKB-UniRule"/>
</dbReference>
<evidence type="ECO:0000256" key="10">
    <source>
        <dbReference type="ARBA" id="ARBA00022917"/>
    </source>
</evidence>
<keyword evidence="2 13" id="KW-0963">Cytoplasm</keyword>
<comment type="subunit">
    <text evidence="13">Homodimer.</text>
</comment>
<name>A0A269TI56_9BACT</name>
<proteinExistence type="inferred from homology"/>
<dbReference type="InterPro" id="IPR004154">
    <property type="entry name" value="Anticodon-bd"/>
</dbReference>
<dbReference type="Pfam" id="PF07973">
    <property type="entry name" value="tRNA_SAD"/>
    <property type="match status" value="1"/>
</dbReference>
<dbReference type="SUPFAM" id="SSF52954">
    <property type="entry name" value="Class II aaRS ABD-related"/>
    <property type="match status" value="1"/>
</dbReference>
<evidence type="ECO:0000256" key="6">
    <source>
        <dbReference type="ARBA" id="ARBA00022741"/>
    </source>
</evidence>
<keyword evidence="10 13" id="KW-0648">Protein biosynthesis</keyword>
<comment type="catalytic activity">
    <reaction evidence="12 13">
        <text>tRNA(Thr) + L-threonine + ATP = L-threonyl-tRNA(Thr) + AMP + diphosphate + H(+)</text>
        <dbReference type="Rhea" id="RHEA:24624"/>
        <dbReference type="Rhea" id="RHEA-COMP:9670"/>
        <dbReference type="Rhea" id="RHEA-COMP:9704"/>
        <dbReference type="ChEBI" id="CHEBI:15378"/>
        <dbReference type="ChEBI" id="CHEBI:30616"/>
        <dbReference type="ChEBI" id="CHEBI:33019"/>
        <dbReference type="ChEBI" id="CHEBI:57926"/>
        <dbReference type="ChEBI" id="CHEBI:78442"/>
        <dbReference type="ChEBI" id="CHEBI:78534"/>
        <dbReference type="ChEBI" id="CHEBI:456215"/>
        <dbReference type="EC" id="6.1.1.3"/>
    </reaction>
</comment>
<dbReference type="GO" id="GO:0006435">
    <property type="term" value="P:threonyl-tRNA aminoacylation"/>
    <property type="evidence" value="ECO:0007669"/>
    <property type="project" value="UniProtKB-UniRule"/>
</dbReference>
<feature type="binding site" evidence="13">
    <location>
        <position position="331"/>
    </location>
    <ligand>
        <name>Zn(2+)</name>
        <dbReference type="ChEBI" id="CHEBI:29105"/>
        <note>catalytic</note>
    </ligand>
</feature>
<comment type="caution">
    <text evidence="13">Lacks conserved residue(s) required for the propagation of feature annotation.</text>
</comment>
<dbReference type="Gene3D" id="3.30.54.20">
    <property type="match status" value="1"/>
</dbReference>
<dbReference type="InterPro" id="IPR002320">
    <property type="entry name" value="Thr-tRNA-ligase_IIa"/>
</dbReference>
<evidence type="ECO:0000256" key="12">
    <source>
        <dbReference type="ARBA" id="ARBA00049515"/>
    </source>
</evidence>
<evidence type="ECO:0000256" key="7">
    <source>
        <dbReference type="ARBA" id="ARBA00022833"/>
    </source>
</evidence>
<evidence type="ECO:0000256" key="3">
    <source>
        <dbReference type="ARBA" id="ARBA00022555"/>
    </source>
</evidence>
<evidence type="ECO:0000256" key="1">
    <source>
        <dbReference type="ARBA" id="ARBA00008226"/>
    </source>
</evidence>
<dbReference type="GO" id="GO:0046872">
    <property type="term" value="F:metal ion binding"/>
    <property type="evidence" value="ECO:0007669"/>
    <property type="project" value="UniProtKB-KW"/>
</dbReference>
<dbReference type="CDD" id="cd00860">
    <property type="entry name" value="ThrRS_anticodon"/>
    <property type="match status" value="1"/>
</dbReference>
<feature type="domain" description="Aminoacyl-transfer RNA synthetases class-II family profile" evidence="14">
    <location>
        <begin position="213"/>
        <end position="483"/>
    </location>
</feature>
<dbReference type="Proteomes" id="UP000216943">
    <property type="component" value="Unassembled WGS sequence"/>
</dbReference>
<comment type="subcellular location">
    <subcellularLocation>
        <location evidence="13">Cytoplasm</location>
    </subcellularLocation>
</comment>
<evidence type="ECO:0000256" key="9">
    <source>
        <dbReference type="ARBA" id="ARBA00022884"/>
    </source>
</evidence>
<evidence type="ECO:0000313" key="16">
    <source>
        <dbReference type="Proteomes" id="UP000216943"/>
    </source>
</evidence>
<dbReference type="Pfam" id="PF03129">
    <property type="entry name" value="HGTP_anticodon"/>
    <property type="match status" value="1"/>
</dbReference>
<keyword evidence="8 13" id="KW-0067">ATP-binding</keyword>
<reference evidence="16" key="1">
    <citation type="submission" date="2017-08" db="EMBL/GenBank/DDBJ databases">
        <authorList>
            <person name="Alvarez-Ponce D."/>
            <person name="Weitzman C.L."/>
            <person name="Tillett R.L."/>
            <person name="Sandmeier F.C."/>
            <person name="Tracy C.R."/>
        </authorList>
    </citation>
    <scope>NUCLEOTIDE SEQUENCE [LARGE SCALE GENOMIC DNA]</scope>
    <source>
        <strain evidence="16">723</strain>
    </source>
</reference>
<dbReference type="InterPro" id="IPR047246">
    <property type="entry name" value="ThrRS_anticodon"/>
</dbReference>
<dbReference type="InterPro" id="IPR033728">
    <property type="entry name" value="ThrRS_core"/>
</dbReference>
<evidence type="ECO:0000256" key="13">
    <source>
        <dbReference type="HAMAP-Rule" id="MF_00184"/>
    </source>
</evidence>
<feature type="binding site" evidence="13">
    <location>
        <position position="460"/>
    </location>
    <ligand>
        <name>Zn(2+)</name>
        <dbReference type="ChEBI" id="CHEBI:29105"/>
        <note>catalytic</note>
    </ligand>
</feature>
<dbReference type="PANTHER" id="PTHR11451">
    <property type="entry name" value="THREONINE-TRNA LIGASE"/>
    <property type="match status" value="1"/>
</dbReference>
<dbReference type="PROSITE" id="PS50862">
    <property type="entry name" value="AA_TRNA_LIGASE_II"/>
    <property type="match status" value="1"/>
</dbReference>
<keyword evidence="3 13" id="KW-0820">tRNA-binding</keyword>
<evidence type="ECO:0000256" key="8">
    <source>
        <dbReference type="ARBA" id="ARBA00022840"/>
    </source>
</evidence>
<keyword evidence="5 13" id="KW-0479">Metal-binding</keyword>
<accession>A0A269TI56</accession>
<evidence type="ECO:0000259" key="14">
    <source>
        <dbReference type="PROSITE" id="PS50862"/>
    </source>
</evidence>
<dbReference type="EMBL" id="NQNY01000011">
    <property type="protein sequence ID" value="PAK21162.1"/>
    <property type="molecule type" value="Genomic_DNA"/>
</dbReference>
<evidence type="ECO:0000256" key="5">
    <source>
        <dbReference type="ARBA" id="ARBA00022723"/>
    </source>
</evidence>
<evidence type="ECO:0000256" key="11">
    <source>
        <dbReference type="ARBA" id="ARBA00023146"/>
    </source>
</evidence>
<dbReference type="SMART" id="SM00863">
    <property type="entry name" value="tRNA_SAD"/>
    <property type="match status" value="1"/>
</dbReference>
<dbReference type="FunFam" id="3.40.50.800:FF:000001">
    <property type="entry name" value="Threonine--tRNA ligase"/>
    <property type="match status" value="1"/>
</dbReference>
<dbReference type="InterPro" id="IPR012947">
    <property type="entry name" value="tRNA_SAD"/>
</dbReference>
<keyword evidence="9 13" id="KW-0694">RNA-binding</keyword>
<dbReference type="EC" id="6.1.1.3" evidence="13"/>
<dbReference type="InterPro" id="IPR045864">
    <property type="entry name" value="aa-tRNA-synth_II/BPL/LPL"/>
</dbReference>
<dbReference type="GO" id="GO:0005737">
    <property type="term" value="C:cytoplasm"/>
    <property type="evidence" value="ECO:0007669"/>
    <property type="project" value="UniProtKB-SubCell"/>
</dbReference>
<keyword evidence="6 13" id="KW-0547">Nucleotide-binding</keyword>
<feature type="binding site" evidence="13">
    <location>
        <position position="280"/>
    </location>
    <ligand>
        <name>Zn(2+)</name>
        <dbReference type="ChEBI" id="CHEBI:29105"/>
        <note>catalytic</note>
    </ligand>
</feature>
<protein>
    <recommendedName>
        <fullName evidence="13">Threonine--tRNA ligase</fullName>
        <ecNumber evidence="13">6.1.1.3</ecNumber>
    </recommendedName>
    <alternativeName>
        <fullName evidence="13">Threonyl-tRNA synthetase</fullName>
        <shortName evidence="13">ThrRS</shortName>
    </alternativeName>
</protein>
<dbReference type="OrthoDB" id="9802304at2"/>
<dbReference type="SUPFAM" id="SSF55681">
    <property type="entry name" value="Class II aaRS and biotin synthetases"/>
    <property type="match status" value="1"/>
</dbReference>
<evidence type="ECO:0000256" key="2">
    <source>
        <dbReference type="ARBA" id="ARBA00022490"/>
    </source>
</evidence>
<dbReference type="GO" id="GO:0000049">
    <property type="term" value="F:tRNA binding"/>
    <property type="evidence" value="ECO:0007669"/>
    <property type="project" value="UniProtKB-KW"/>
</dbReference>
<dbReference type="Pfam" id="PF00587">
    <property type="entry name" value="tRNA-synt_2b"/>
    <property type="match status" value="1"/>
</dbReference>
<dbReference type="InterPro" id="IPR006195">
    <property type="entry name" value="aa-tRNA-synth_II"/>
</dbReference>
<dbReference type="InterPro" id="IPR036621">
    <property type="entry name" value="Anticodon-bd_dom_sf"/>
</dbReference>
<dbReference type="Gene3D" id="3.40.50.800">
    <property type="entry name" value="Anticodon-binding domain"/>
    <property type="match status" value="1"/>
</dbReference>
<keyword evidence="11 13" id="KW-0030">Aminoacyl-tRNA synthetase</keyword>
<dbReference type="NCBIfam" id="TIGR00418">
    <property type="entry name" value="thrS"/>
    <property type="match status" value="1"/>
</dbReference>